<dbReference type="InterPro" id="IPR034362">
    <property type="entry name" value="PHIP1_RRM2"/>
</dbReference>
<dbReference type="PROSITE" id="PS50102">
    <property type="entry name" value="RRM"/>
    <property type="match status" value="2"/>
</dbReference>
<keyword evidence="1 3" id="KW-0694">RNA-binding</keyword>
<keyword evidence="8" id="KW-1185">Reference proteome</keyword>
<feature type="compositionally biased region" description="Basic and acidic residues" evidence="4">
    <location>
        <begin position="111"/>
        <end position="140"/>
    </location>
</feature>
<dbReference type="Gene3D" id="4.10.60.10">
    <property type="entry name" value="Zinc finger, CCHC-type"/>
    <property type="match status" value="3"/>
</dbReference>
<evidence type="ECO:0000313" key="7">
    <source>
        <dbReference type="EMBL" id="RZC83991.1"/>
    </source>
</evidence>
<keyword evidence="2" id="KW-0863">Zinc-finger</keyword>
<evidence type="ECO:0000256" key="3">
    <source>
        <dbReference type="PROSITE-ProRule" id="PRU00176"/>
    </source>
</evidence>
<dbReference type="InterPro" id="IPR012677">
    <property type="entry name" value="Nucleotide-bd_a/b_plait_sf"/>
</dbReference>
<dbReference type="SUPFAM" id="SSF54928">
    <property type="entry name" value="RNA-binding domain, RBD"/>
    <property type="match status" value="2"/>
</dbReference>
<dbReference type="SMART" id="SM00343">
    <property type="entry name" value="ZnF_C2HC"/>
    <property type="match status" value="4"/>
</dbReference>
<feature type="domain" description="RRM" evidence="5">
    <location>
        <begin position="239"/>
        <end position="288"/>
    </location>
</feature>
<dbReference type="GO" id="GO:0003723">
    <property type="term" value="F:RNA binding"/>
    <property type="evidence" value="ECO:0007669"/>
    <property type="project" value="UniProtKB-UniRule"/>
</dbReference>
<dbReference type="Gramene" id="RZC83991">
    <property type="protein sequence ID" value="RZC83991"/>
    <property type="gene ID" value="C5167_046777"/>
</dbReference>
<feature type="region of interest" description="Disordered" evidence="4">
    <location>
        <begin position="662"/>
        <end position="683"/>
    </location>
</feature>
<dbReference type="PANTHER" id="PTHR23236:SF24">
    <property type="entry name" value="PHRAGMOPLASTIN INTERACTING PROTEIN 1"/>
    <property type="match status" value="1"/>
</dbReference>
<name>A0A4Y7LIB0_PAPSO</name>
<protein>
    <submittedName>
        <fullName evidence="7">Uncharacterized protein</fullName>
    </submittedName>
</protein>
<feature type="region of interest" description="Disordered" evidence="4">
    <location>
        <begin position="61"/>
        <end position="195"/>
    </location>
</feature>
<dbReference type="PANTHER" id="PTHR23236">
    <property type="entry name" value="EUKARYOTIC TRANSLATION INITIATION FACTOR 4B/4H"/>
    <property type="match status" value="1"/>
</dbReference>
<dbReference type="InterPro" id="IPR036875">
    <property type="entry name" value="Znf_CCHC_sf"/>
</dbReference>
<dbReference type="Proteomes" id="UP000316621">
    <property type="component" value="Chromosome 11"/>
</dbReference>
<dbReference type="Pfam" id="PF00098">
    <property type="entry name" value="zf-CCHC"/>
    <property type="match status" value="3"/>
</dbReference>
<dbReference type="OMA" id="RCAVPPK"/>
<dbReference type="InterPro" id="IPR035979">
    <property type="entry name" value="RBD_domain_sf"/>
</dbReference>
<dbReference type="CDD" id="cd12272">
    <property type="entry name" value="RRM2_PHIP1"/>
    <property type="match status" value="1"/>
</dbReference>
<evidence type="ECO:0000256" key="4">
    <source>
        <dbReference type="SAM" id="MobiDB-lite"/>
    </source>
</evidence>
<feature type="domain" description="RRM" evidence="5">
    <location>
        <begin position="423"/>
        <end position="499"/>
    </location>
</feature>
<dbReference type="SMART" id="SM00360">
    <property type="entry name" value="RRM"/>
    <property type="match status" value="2"/>
</dbReference>
<sequence>MVLCNKKLKEKIRSILTETSIEKLDVKSPKVSVKKKDIENSEIQSLKVVLDTKTKKRRLSLREKNKKDVPFEVIHEGTNDDTKKENKKQSGLVELNDGDEKKEEKKKKKKTKDDAEAEEKEKARLEAAEKRLMEKRAIREMRRKRKREELEEGEGKEKKENGGGLESAEKKKSVVVNKKKKKKKRKTKTKKKKVSKDAAVGDDDKVIVDDKVVVVENNVDTKEEPMKIDESQEIVEIATKVYVGGIPYYSTEDDIRSFFESCGTITELECMSFPDTGKFRGIAMISFKGRSTHCQLVLSWMPADFNMVSELSPRPKPTADTGRGVTELFISHSPKQVVGYMGYETTDYPQITTYVFNTGFSNLLLIRQLFLLQTDAAAKRALALDGADMGGLFLKIQPYKTTTSRPQKSLSADFAPKIVEGYNRVYVGNLAWDITEDDLKQLFKGCKISSVRFGTDKETGEFRGYAHVDFEDSLSLAMALKLDQKEVCGRPARISCAVPKNEAKAGSKPLGPQIVKAENGSINQVTIDKKAVNESSIPISEAKVENENGNTLTSSVSGVKKRRTCCECGVAGHISSDSPMKKQAVDTVNMEMVEEETSYPMFISEEKFASETSNTVSSTKSGVKKRRTCYECGIAGHISSDCPQKNQAGDPVNKPQVIETSYPRNEERVENENSNTMSSAKSGGKKRRTCYECGVAGHISTECPKKNQAVDPINNVKVDDESSNPVAIEKVQAACSLPLNNEKVENDSSNIVASTKSSGKKRRTCYECGVSGHISTDCPKKQQAA</sequence>
<dbReference type="SUPFAM" id="SSF57756">
    <property type="entry name" value="Retrovirus zinc finger-like domains"/>
    <property type="match status" value="3"/>
</dbReference>
<dbReference type="EMBL" id="CM010725">
    <property type="protein sequence ID" value="RZC83991.1"/>
    <property type="molecule type" value="Genomic_DNA"/>
</dbReference>
<feature type="domain" description="CCHC-type" evidence="6">
    <location>
        <begin position="690"/>
        <end position="705"/>
    </location>
</feature>
<feature type="domain" description="CCHC-type" evidence="6">
    <location>
        <begin position="629"/>
        <end position="644"/>
    </location>
</feature>
<dbReference type="STRING" id="3469.A0A4Y7LIB0"/>
<evidence type="ECO:0000256" key="2">
    <source>
        <dbReference type="PROSITE-ProRule" id="PRU00047"/>
    </source>
</evidence>
<evidence type="ECO:0000256" key="1">
    <source>
        <dbReference type="ARBA" id="ARBA00022884"/>
    </source>
</evidence>
<dbReference type="InterPro" id="IPR001878">
    <property type="entry name" value="Znf_CCHC"/>
</dbReference>
<reference evidence="7 8" key="1">
    <citation type="journal article" date="2018" name="Science">
        <title>The opium poppy genome and morphinan production.</title>
        <authorList>
            <person name="Guo L."/>
            <person name="Winzer T."/>
            <person name="Yang X."/>
            <person name="Li Y."/>
            <person name="Ning Z."/>
            <person name="He Z."/>
            <person name="Teodor R."/>
            <person name="Lu Y."/>
            <person name="Bowser T.A."/>
            <person name="Graham I.A."/>
            <person name="Ye K."/>
        </authorList>
    </citation>
    <scope>NUCLEOTIDE SEQUENCE [LARGE SCALE GENOMIC DNA]</scope>
    <source>
        <strain evidence="8">cv. HN1</strain>
        <tissue evidence="7">Leaves</tissue>
    </source>
</reference>
<feature type="domain" description="CCHC-type" evidence="6">
    <location>
        <begin position="765"/>
        <end position="780"/>
    </location>
</feature>
<dbReference type="InterPro" id="IPR000504">
    <property type="entry name" value="RRM_dom"/>
</dbReference>
<evidence type="ECO:0000259" key="6">
    <source>
        <dbReference type="PROSITE" id="PS50158"/>
    </source>
</evidence>
<dbReference type="Gene3D" id="3.30.70.330">
    <property type="match status" value="2"/>
</dbReference>
<feature type="compositionally biased region" description="Basic residues" evidence="4">
    <location>
        <begin position="177"/>
        <end position="194"/>
    </location>
</feature>
<gene>
    <name evidence="7" type="ORF">C5167_046777</name>
</gene>
<keyword evidence="2" id="KW-0862">Zinc</keyword>
<dbReference type="PROSITE" id="PS50158">
    <property type="entry name" value="ZF_CCHC"/>
    <property type="match status" value="3"/>
</dbReference>
<organism evidence="7 8">
    <name type="scientific">Papaver somniferum</name>
    <name type="common">Opium poppy</name>
    <dbReference type="NCBI Taxonomy" id="3469"/>
    <lineage>
        <taxon>Eukaryota</taxon>
        <taxon>Viridiplantae</taxon>
        <taxon>Streptophyta</taxon>
        <taxon>Embryophyta</taxon>
        <taxon>Tracheophyta</taxon>
        <taxon>Spermatophyta</taxon>
        <taxon>Magnoliopsida</taxon>
        <taxon>Ranunculales</taxon>
        <taxon>Papaveraceae</taxon>
        <taxon>Papaveroideae</taxon>
        <taxon>Papaver</taxon>
    </lineage>
</organism>
<evidence type="ECO:0000259" key="5">
    <source>
        <dbReference type="PROSITE" id="PS50102"/>
    </source>
</evidence>
<keyword evidence="2" id="KW-0479">Metal-binding</keyword>
<dbReference type="GO" id="GO:0008270">
    <property type="term" value="F:zinc ion binding"/>
    <property type="evidence" value="ECO:0007669"/>
    <property type="project" value="UniProtKB-KW"/>
</dbReference>
<dbReference type="Pfam" id="PF00076">
    <property type="entry name" value="RRM_1"/>
    <property type="match status" value="2"/>
</dbReference>
<proteinExistence type="predicted"/>
<accession>A0A4Y7LIB0</accession>
<evidence type="ECO:0000313" key="8">
    <source>
        <dbReference type="Proteomes" id="UP000316621"/>
    </source>
</evidence>
<feature type="compositionally biased region" description="Basic and acidic residues" evidence="4">
    <location>
        <begin position="61"/>
        <end position="88"/>
    </location>
</feature>
<feature type="compositionally biased region" description="Basic and acidic residues" evidence="4">
    <location>
        <begin position="147"/>
        <end position="172"/>
    </location>
</feature>
<dbReference type="AlphaFoldDB" id="A0A4Y7LIB0"/>